<dbReference type="GO" id="GO:0071555">
    <property type="term" value="P:cell wall organization"/>
    <property type="evidence" value="ECO:0007669"/>
    <property type="project" value="TreeGrafter"/>
</dbReference>
<feature type="domain" description="Penicillin-binding protein transpeptidase" evidence="7">
    <location>
        <begin position="261"/>
        <end position="566"/>
    </location>
</feature>
<dbReference type="GO" id="GO:0008658">
    <property type="term" value="F:penicillin binding"/>
    <property type="evidence" value="ECO:0007669"/>
    <property type="project" value="InterPro"/>
</dbReference>
<organism evidence="9 10">
    <name type="scientific">Niallia circulans</name>
    <name type="common">Bacillus circulans</name>
    <dbReference type="NCBI Taxonomy" id="1397"/>
    <lineage>
        <taxon>Bacteria</taxon>
        <taxon>Bacillati</taxon>
        <taxon>Bacillota</taxon>
        <taxon>Bacilli</taxon>
        <taxon>Bacillales</taxon>
        <taxon>Bacillaceae</taxon>
        <taxon>Niallia</taxon>
    </lineage>
</organism>
<dbReference type="Gene3D" id="3.40.710.10">
    <property type="entry name" value="DD-peptidase/beta-lactamase superfamily"/>
    <property type="match status" value="1"/>
</dbReference>
<dbReference type="InterPro" id="IPR005311">
    <property type="entry name" value="PBP_dimer"/>
</dbReference>
<dbReference type="GO" id="GO:0071972">
    <property type="term" value="F:peptidoglycan L,D-transpeptidase activity"/>
    <property type="evidence" value="ECO:0007669"/>
    <property type="project" value="TreeGrafter"/>
</dbReference>
<reference evidence="9 10" key="1">
    <citation type="submission" date="2015-05" db="EMBL/GenBank/DDBJ databases">
        <title>Whole genome sequence and identification of bacterial endophytes from Costus igneus.</title>
        <authorList>
            <person name="Lee Y.P."/>
            <person name="Gan H.M."/>
            <person name="Eng W."/>
            <person name="Wheatley M.S."/>
            <person name="Caraballo A."/>
            <person name="Polter S."/>
            <person name="Savka M.A."/>
            <person name="Hudson A.O."/>
        </authorList>
    </citation>
    <scope>NUCLEOTIDE SEQUENCE [LARGE SCALE GENOMIC DNA]</scope>
    <source>
        <strain evidence="9 10">RIT379</strain>
    </source>
</reference>
<dbReference type="GO" id="GO:0009002">
    <property type="term" value="F:serine-type D-Ala-D-Ala carboxypeptidase activity"/>
    <property type="evidence" value="ECO:0007669"/>
    <property type="project" value="UniProtKB-EC"/>
</dbReference>
<dbReference type="UniPathway" id="UPA00219"/>
<dbReference type="InterPro" id="IPR012338">
    <property type="entry name" value="Beta-lactam/transpept-like"/>
</dbReference>
<dbReference type="AlphaFoldDB" id="A0A0J1IAP4"/>
<protein>
    <recommendedName>
        <fullName evidence="4">serine-type D-Ala-D-Ala carboxypeptidase</fullName>
        <ecNumber evidence="4">3.4.16.4</ecNumber>
    </recommendedName>
</protein>
<dbReference type="Pfam" id="PF00905">
    <property type="entry name" value="Transpeptidase"/>
    <property type="match status" value="1"/>
</dbReference>
<dbReference type="GO" id="GO:0005886">
    <property type="term" value="C:plasma membrane"/>
    <property type="evidence" value="ECO:0007669"/>
    <property type="project" value="TreeGrafter"/>
</dbReference>
<comment type="similarity">
    <text evidence="3">Belongs to the transpeptidase family.</text>
</comment>
<evidence type="ECO:0000313" key="9">
    <source>
        <dbReference type="EMBL" id="KLV23021.1"/>
    </source>
</evidence>
<evidence type="ECO:0000259" key="8">
    <source>
        <dbReference type="Pfam" id="PF03717"/>
    </source>
</evidence>
<dbReference type="SUPFAM" id="SSF56519">
    <property type="entry name" value="Penicillin binding protein dimerisation domain"/>
    <property type="match status" value="1"/>
</dbReference>
<gene>
    <name evidence="9" type="ORF">ABW02_20010</name>
</gene>
<comment type="subcellular location">
    <subcellularLocation>
        <location evidence="1">Membrane</location>
    </subcellularLocation>
</comment>
<dbReference type="EMBL" id="LDPH01000027">
    <property type="protein sequence ID" value="KLV23021.1"/>
    <property type="molecule type" value="Genomic_DNA"/>
</dbReference>
<dbReference type="Gene3D" id="3.90.1310.10">
    <property type="entry name" value="Penicillin-binding protein 2a (Domain 2)"/>
    <property type="match status" value="1"/>
</dbReference>
<evidence type="ECO:0000256" key="6">
    <source>
        <dbReference type="ARBA" id="ARBA00034000"/>
    </source>
</evidence>
<evidence type="ECO:0000256" key="4">
    <source>
        <dbReference type="ARBA" id="ARBA00012448"/>
    </source>
</evidence>
<keyword evidence="5" id="KW-0472">Membrane</keyword>
<dbReference type="SUPFAM" id="SSF56601">
    <property type="entry name" value="beta-lactamase/transpeptidase-like"/>
    <property type="match status" value="1"/>
</dbReference>
<sequence>MWRKRIVGIGILFLFALCILLGRLIQVQLIETNHFTKHNINLVEASVKQRSQEMLLDNGRGTFLDKHGNSLTHQTKAVLILFPFLNKMDWDSKKVADIIGTSEYNVKNSIIDAKDPVVFGGKEPLELTSRQMSAINQLKIPGVFAAEKKFHINNTIAEQLLGITGQNEEQLGKRYPDRKLGGSTLIGLTGLERSFDEFLLPDGESKLVYHVDAKGGPLFGLNVKYVEPANPFYPVNVRTTIDTDLQQMAEDLVDEQGIKKGGLVLLDLEDNSVAAMVSRPKINAADPYQTDGVNNYMLKQQIVGSVFKTVIAAAAIDHKLDDNNKQYDCSKKINGEEDLTYQHGMLNFTESFAVSCNNTFGTIAKELSDIDENLIEEYAAKLSLTSLVGWRGSVFHSTDFKQFSGEEMGRVFLNEEAKRDKNYVALTGIGQHEVRVTPLEVANMMATIARGGEKESVRVVSDIQYKNGTTFYSFDKQELDGEKISPYTASRLQKLLREVVTNNKGTGRWFQELPYKVAGKSGTAETGVYKEEKQLHNKWFAGYFPYEKPKYALVTVNLDVYSDEGGVNQLFAEVVKGIDKKQKNAAP</sequence>
<dbReference type="Pfam" id="PF03717">
    <property type="entry name" value="PBP_dimer"/>
    <property type="match status" value="1"/>
</dbReference>
<evidence type="ECO:0000256" key="3">
    <source>
        <dbReference type="ARBA" id="ARBA00007171"/>
    </source>
</evidence>
<dbReference type="InterPro" id="IPR050515">
    <property type="entry name" value="Beta-lactam/transpept"/>
</dbReference>
<dbReference type="PANTHER" id="PTHR30627:SF24">
    <property type="entry name" value="PENICILLIN-BINDING PROTEIN 4B"/>
    <property type="match status" value="1"/>
</dbReference>
<evidence type="ECO:0000256" key="1">
    <source>
        <dbReference type="ARBA" id="ARBA00004370"/>
    </source>
</evidence>
<dbReference type="InterPro" id="IPR001460">
    <property type="entry name" value="PCN-bd_Tpept"/>
</dbReference>
<evidence type="ECO:0000256" key="5">
    <source>
        <dbReference type="ARBA" id="ARBA00023136"/>
    </source>
</evidence>
<comment type="catalytic activity">
    <reaction evidence="6">
        <text>Preferential cleavage: (Ac)2-L-Lys-D-Ala-|-D-Ala. Also transpeptidation of peptidyl-alanyl moieties that are N-acyl substituents of D-alanine.</text>
        <dbReference type="EC" id="3.4.16.4"/>
    </reaction>
</comment>
<comment type="caution">
    <text evidence="9">The sequence shown here is derived from an EMBL/GenBank/DDBJ whole genome shotgun (WGS) entry which is preliminary data.</text>
</comment>
<feature type="domain" description="Penicillin-binding protein dimerisation" evidence="8">
    <location>
        <begin position="60"/>
        <end position="215"/>
    </location>
</feature>
<evidence type="ECO:0000256" key="2">
    <source>
        <dbReference type="ARBA" id="ARBA00004752"/>
    </source>
</evidence>
<dbReference type="EC" id="3.4.16.4" evidence="4"/>
<accession>A0A0J1IAP4</accession>
<evidence type="ECO:0000313" key="10">
    <source>
        <dbReference type="Proteomes" id="UP000036045"/>
    </source>
</evidence>
<evidence type="ECO:0000259" key="7">
    <source>
        <dbReference type="Pfam" id="PF00905"/>
    </source>
</evidence>
<dbReference type="Proteomes" id="UP000036045">
    <property type="component" value="Unassembled WGS sequence"/>
</dbReference>
<name>A0A0J1IAP4_NIACI</name>
<dbReference type="GO" id="GO:0009252">
    <property type="term" value="P:peptidoglycan biosynthetic process"/>
    <property type="evidence" value="ECO:0007669"/>
    <property type="project" value="UniProtKB-UniPathway"/>
</dbReference>
<dbReference type="RefSeq" id="WP_047944033.1">
    <property type="nucleotide sequence ID" value="NZ_JAMAUJ010000002.1"/>
</dbReference>
<dbReference type="OrthoDB" id="2985542at2"/>
<dbReference type="InterPro" id="IPR036138">
    <property type="entry name" value="PBP_dimer_sf"/>
</dbReference>
<comment type="pathway">
    <text evidence="2">Cell wall biogenesis; peptidoglycan biosynthesis.</text>
</comment>
<dbReference type="PATRIC" id="fig|1397.4.peg.2744"/>
<proteinExistence type="inferred from homology"/>
<dbReference type="PANTHER" id="PTHR30627">
    <property type="entry name" value="PEPTIDOGLYCAN D,D-TRANSPEPTIDASE"/>
    <property type="match status" value="1"/>
</dbReference>
<keyword evidence="10" id="KW-1185">Reference proteome</keyword>